<gene>
    <name evidence="1" type="ORF">LR394_06475</name>
</gene>
<reference evidence="1" key="1">
    <citation type="submission" date="2021-11" db="EMBL/GenBank/DDBJ databases">
        <title>Streptomyces corallinus and Kineosporia corallina sp. nov., two new coral-derived marine actinobacteria.</title>
        <authorList>
            <person name="Buangrab K."/>
            <person name="Sutthacheep M."/>
            <person name="Yeemin T."/>
            <person name="Harunari E."/>
            <person name="Igarashi Y."/>
            <person name="Sripreechasak P."/>
            <person name="Kanchanasin P."/>
            <person name="Tanasupawat S."/>
            <person name="Phongsopitanun W."/>
        </authorList>
    </citation>
    <scope>NUCLEOTIDE SEQUENCE</scope>
    <source>
        <strain evidence="1">JCM 31032</strain>
    </source>
</reference>
<accession>A0A9X1NB79</accession>
<evidence type="ECO:0000313" key="2">
    <source>
        <dbReference type="Proteomes" id="UP001138997"/>
    </source>
</evidence>
<keyword evidence="2" id="KW-1185">Reference proteome</keyword>
<protein>
    <submittedName>
        <fullName evidence="1">Uncharacterized protein</fullName>
    </submittedName>
</protein>
<dbReference type="RefSeq" id="WP_231439505.1">
    <property type="nucleotide sequence ID" value="NZ_JAJOMB010000003.1"/>
</dbReference>
<dbReference type="AlphaFoldDB" id="A0A9X1NB79"/>
<comment type="caution">
    <text evidence="1">The sequence shown here is derived from an EMBL/GenBank/DDBJ whole genome shotgun (WGS) entry which is preliminary data.</text>
</comment>
<evidence type="ECO:0000313" key="1">
    <source>
        <dbReference type="EMBL" id="MCD5310534.1"/>
    </source>
</evidence>
<sequence length="181" mass="18575">MSISSTQRNVLLPVGLAAAAAAGVLAFTLLGSGSSATAEPAGTQSISAELTSFQGEQPEGFRIEQVPAGWDVLAADTGKLVLAAEDASNQDPNEFTGKILVTVANEAELSVERKNTQDLEVGDVTATSFDFEGGDSTGLLLPAEDRTLIFQFPGSLKWDSATVAEFAAGVESVGTPDIAQG</sequence>
<proteinExistence type="predicted"/>
<dbReference type="EMBL" id="JAJOMB010000003">
    <property type="protein sequence ID" value="MCD5310534.1"/>
    <property type="molecule type" value="Genomic_DNA"/>
</dbReference>
<dbReference type="Proteomes" id="UP001138997">
    <property type="component" value="Unassembled WGS sequence"/>
</dbReference>
<organism evidence="1 2">
    <name type="scientific">Kineosporia babensis</name>
    <dbReference type="NCBI Taxonomy" id="499548"/>
    <lineage>
        <taxon>Bacteria</taxon>
        <taxon>Bacillati</taxon>
        <taxon>Actinomycetota</taxon>
        <taxon>Actinomycetes</taxon>
        <taxon>Kineosporiales</taxon>
        <taxon>Kineosporiaceae</taxon>
        <taxon>Kineosporia</taxon>
    </lineage>
</organism>
<name>A0A9X1NB79_9ACTN</name>